<dbReference type="Pfam" id="PF13359">
    <property type="entry name" value="DDE_Tnp_4"/>
    <property type="match status" value="1"/>
</dbReference>
<evidence type="ECO:0000256" key="8">
    <source>
        <dbReference type="ARBA" id="ARBA00022723"/>
    </source>
</evidence>
<feature type="region of interest" description="Disordered" evidence="13">
    <location>
        <begin position="1"/>
        <end position="39"/>
    </location>
</feature>
<comment type="caution">
    <text evidence="15">The sequence shown here is derived from an EMBL/GenBank/DDBJ whole genome shotgun (WGS) entry which is preliminary data.</text>
</comment>
<proteinExistence type="inferred from homology"/>
<dbReference type="GO" id="GO:0016787">
    <property type="term" value="F:hydrolase activity"/>
    <property type="evidence" value="ECO:0007669"/>
    <property type="project" value="UniProtKB-KW"/>
</dbReference>
<protein>
    <recommendedName>
        <fullName evidence="5">Putative nuclease HARBI1</fullName>
    </recommendedName>
    <alternativeName>
        <fullName evidence="11">Harbinger transposase-derived nuclease</fullName>
    </alternativeName>
</protein>
<name>A0AA47N5G9_MERPO</name>
<evidence type="ECO:0000256" key="3">
    <source>
        <dbReference type="ARBA" id="ARBA00004496"/>
    </source>
</evidence>
<keyword evidence="8" id="KW-0479">Metal-binding</keyword>
<feature type="domain" description="DDE Tnp4" evidence="14">
    <location>
        <begin position="223"/>
        <end position="375"/>
    </location>
</feature>
<evidence type="ECO:0000256" key="11">
    <source>
        <dbReference type="ARBA" id="ARBA00030126"/>
    </source>
</evidence>
<reference evidence="15" key="1">
    <citation type="journal article" date="2023" name="Front. Mar. Sci.">
        <title>A new Merluccius polli reference genome to investigate the effects of global change in West African waters.</title>
        <authorList>
            <person name="Mateo J.L."/>
            <person name="Blanco-Fernandez C."/>
            <person name="Garcia-Vazquez E."/>
            <person name="Machado-Schiaffino G."/>
        </authorList>
    </citation>
    <scope>NUCLEOTIDE SEQUENCE</scope>
    <source>
        <strain evidence="15">C29</strain>
        <tissue evidence="15">Fin</tissue>
    </source>
</reference>
<dbReference type="GO" id="GO:0004518">
    <property type="term" value="F:nuclease activity"/>
    <property type="evidence" value="ECO:0007669"/>
    <property type="project" value="UniProtKB-KW"/>
</dbReference>
<evidence type="ECO:0000256" key="13">
    <source>
        <dbReference type="SAM" id="MobiDB-lite"/>
    </source>
</evidence>
<evidence type="ECO:0000256" key="6">
    <source>
        <dbReference type="ARBA" id="ARBA00022490"/>
    </source>
</evidence>
<comment type="function">
    <text evidence="12">Transposase-derived protein that may have nuclease activity. Does not have transposase activity.</text>
</comment>
<evidence type="ECO:0000256" key="4">
    <source>
        <dbReference type="ARBA" id="ARBA00006958"/>
    </source>
</evidence>
<dbReference type="GO" id="GO:0046872">
    <property type="term" value="F:metal ion binding"/>
    <property type="evidence" value="ECO:0007669"/>
    <property type="project" value="UniProtKB-KW"/>
</dbReference>
<dbReference type="PRINTS" id="PR02086">
    <property type="entry name" value="PUTNUCHARBI1"/>
</dbReference>
<keyword evidence="9" id="KW-0378">Hydrolase</keyword>
<evidence type="ECO:0000256" key="12">
    <source>
        <dbReference type="ARBA" id="ARBA00045850"/>
    </source>
</evidence>
<dbReference type="InterPro" id="IPR045249">
    <property type="entry name" value="HARBI1-like"/>
</dbReference>
<evidence type="ECO:0000259" key="14">
    <source>
        <dbReference type="Pfam" id="PF13359"/>
    </source>
</evidence>
<evidence type="ECO:0000256" key="10">
    <source>
        <dbReference type="ARBA" id="ARBA00023242"/>
    </source>
</evidence>
<keyword evidence="7" id="KW-0540">Nuclease</keyword>
<dbReference type="GO" id="GO:0005634">
    <property type="term" value="C:nucleus"/>
    <property type="evidence" value="ECO:0007669"/>
    <property type="project" value="UniProtKB-SubCell"/>
</dbReference>
<keyword evidence="10" id="KW-0539">Nucleus</keyword>
<evidence type="ECO:0000256" key="1">
    <source>
        <dbReference type="ARBA" id="ARBA00001968"/>
    </source>
</evidence>
<keyword evidence="6" id="KW-0963">Cytoplasm</keyword>
<comment type="similarity">
    <text evidence="4">Belongs to the HARBI1 family.</text>
</comment>
<evidence type="ECO:0000256" key="5">
    <source>
        <dbReference type="ARBA" id="ARBA00015519"/>
    </source>
</evidence>
<dbReference type="GO" id="GO:0005737">
    <property type="term" value="C:cytoplasm"/>
    <property type="evidence" value="ECO:0007669"/>
    <property type="project" value="UniProtKB-SubCell"/>
</dbReference>
<evidence type="ECO:0000256" key="7">
    <source>
        <dbReference type="ARBA" id="ARBA00022722"/>
    </source>
</evidence>
<evidence type="ECO:0000313" key="15">
    <source>
        <dbReference type="EMBL" id="KAK0151976.1"/>
    </source>
</evidence>
<dbReference type="Proteomes" id="UP001174136">
    <property type="component" value="Unassembled WGS sequence"/>
</dbReference>
<keyword evidence="16" id="KW-1185">Reference proteome</keyword>
<comment type="cofactor">
    <cofactor evidence="1">
        <name>a divalent metal cation</name>
        <dbReference type="ChEBI" id="CHEBI:60240"/>
    </cofactor>
</comment>
<comment type="subcellular location">
    <subcellularLocation>
        <location evidence="3">Cytoplasm</location>
    </subcellularLocation>
    <subcellularLocation>
        <location evidence="2">Nucleus</location>
    </subcellularLocation>
</comment>
<sequence>MPPGRLPGEVFRARPTGRRPRGRPRTLSENNCATDQEKPSLNRKTHRYIRTPDKVGCPSRTRKQNSDDCQITLTIIEMEYVLGQRIRCGRERVYRPRQTYLSLSEEECRQKLRLTRQAVTDVCHLLADELGTDAPCPYALPVAVKVTAALYFYASWSFQHPLSTIGGISQSAISSAIHAVTSGLVRHAGKYIKFPITPDSQERTKQAFWINFEILGPGVLGAIDCTHVQLRAPSENALIYINRKGTHSINIQVICDAACKITHVFANYPGSSHDSFILANSAIPAIFEGNPPVDGWLLRDNGYLLKTWLMTPFIMPATAREMFYNRKNKQTRGVIERTFGILKMCFRCLDTSGGTLQYSPQKVAAFFVACCVLHNISMNHGCVDDINEEILQDFRRRDVELHVPMPFNPNTPAAARERRAYLTEELHHL</sequence>
<dbReference type="EMBL" id="JAOPHQ010001148">
    <property type="protein sequence ID" value="KAK0151976.1"/>
    <property type="molecule type" value="Genomic_DNA"/>
</dbReference>
<dbReference type="AlphaFoldDB" id="A0AA47N5G9"/>
<evidence type="ECO:0000256" key="9">
    <source>
        <dbReference type="ARBA" id="ARBA00022801"/>
    </source>
</evidence>
<organism evidence="15 16">
    <name type="scientific">Merluccius polli</name>
    <name type="common">Benguela hake</name>
    <name type="synonym">Merluccius cadenati</name>
    <dbReference type="NCBI Taxonomy" id="89951"/>
    <lineage>
        <taxon>Eukaryota</taxon>
        <taxon>Metazoa</taxon>
        <taxon>Chordata</taxon>
        <taxon>Craniata</taxon>
        <taxon>Vertebrata</taxon>
        <taxon>Euteleostomi</taxon>
        <taxon>Actinopterygii</taxon>
        <taxon>Neopterygii</taxon>
        <taxon>Teleostei</taxon>
        <taxon>Neoteleostei</taxon>
        <taxon>Acanthomorphata</taxon>
        <taxon>Zeiogadaria</taxon>
        <taxon>Gadariae</taxon>
        <taxon>Gadiformes</taxon>
        <taxon>Gadoidei</taxon>
        <taxon>Merlucciidae</taxon>
        <taxon>Merluccius</taxon>
    </lineage>
</organism>
<evidence type="ECO:0000313" key="16">
    <source>
        <dbReference type="Proteomes" id="UP001174136"/>
    </source>
</evidence>
<dbReference type="InterPro" id="IPR026103">
    <property type="entry name" value="HARBI1_animal"/>
</dbReference>
<feature type="compositionally biased region" description="Basic residues" evidence="13">
    <location>
        <begin position="15"/>
        <end position="24"/>
    </location>
</feature>
<gene>
    <name evidence="15" type="primary">Harbi1_140</name>
    <name evidence="15" type="ORF">N1851_006675</name>
</gene>
<accession>A0AA47N5G9</accession>
<dbReference type="PANTHER" id="PTHR22930:SF227">
    <property type="entry name" value="DDE TNP4 DOMAIN-CONTAINING PROTEIN"/>
    <property type="match status" value="1"/>
</dbReference>
<dbReference type="InterPro" id="IPR027806">
    <property type="entry name" value="HARBI1_dom"/>
</dbReference>
<dbReference type="PANTHER" id="PTHR22930">
    <property type="match status" value="1"/>
</dbReference>
<evidence type="ECO:0000256" key="2">
    <source>
        <dbReference type="ARBA" id="ARBA00004123"/>
    </source>
</evidence>